<name>A0AAV1M5C7_9NEOP</name>
<keyword evidence="7" id="KW-0464">Manganese</keyword>
<dbReference type="PANTHER" id="PTHR12318:SF0">
    <property type="entry name" value="ACYL-COENZYME A DIPHOSPHATASE NUDT19"/>
    <property type="match status" value="1"/>
</dbReference>
<dbReference type="SUPFAM" id="SSF55811">
    <property type="entry name" value="Nudix"/>
    <property type="match status" value="1"/>
</dbReference>
<comment type="similarity">
    <text evidence="3">Belongs to the Nudix hydrolase family.</text>
</comment>
<evidence type="ECO:0000256" key="5">
    <source>
        <dbReference type="ARBA" id="ARBA00022801"/>
    </source>
</evidence>
<comment type="cofactor">
    <cofactor evidence="1">
        <name>Mn(2+)</name>
        <dbReference type="ChEBI" id="CHEBI:29035"/>
    </cofactor>
</comment>
<dbReference type="GO" id="GO:0046872">
    <property type="term" value="F:metal ion binding"/>
    <property type="evidence" value="ECO:0007669"/>
    <property type="project" value="UniProtKB-KW"/>
</dbReference>
<dbReference type="GO" id="GO:0016818">
    <property type="term" value="F:hydrolase activity, acting on acid anhydrides, in phosphorus-containing anhydrides"/>
    <property type="evidence" value="ECO:0007669"/>
    <property type="project" value="InterPro"/>
</dbReference>
<dbReference type="InterPro" id="IPR015797">
    <property type="entry name" value="NUDIX_hydrolase-like_dom_sf"/>
</dbReference>
<dbReference type="EMBL" id="CAVLGL010000137">
    <property type="protein sequence ID" value="CAK1602385.1"/>
    <property type="molecule type" value="Genomic_DNA"/>
</dbReference>
<organism evidence="9 10">
    <name type="scientific">Parnassius mnemosyne</name>
    <name type="common">clouded apollo</name>
    <dbReference type="NCBI Taxonomy" id="213953"/>
    <lineage>
        <taxon>Eukaryota</taxon>
        <taxon>Metazoa</taxon>
        <taxon>Ecdysozoa</taxon>
        <taxon>Arthropoda</taxon>
        <taxon>Hexapoda</taxon>
        <taxon>Insecta</taxon>
        <taxon>Pterygota</taxon>
        <taxon>Neoptera</taxon>
        <taxon>Endopterygota</taxon>
        <taxon>Lepidoptera</taxon>
        <taxon>Glossata</taxon>
        <taxon>Ditrysia</taxon>
        <taxon>Papilionoidea</taxon>
        <taxon>Papilionidae</taxon>
        <taxon>Parnassiinae</taxon>
        <taxon>Parnassini</taxon>
        <taxon>Parnassius</taxon>
        <taxon>Driopa</taxon>
    </lineage>
</organism>
<dbReference type="InterPro" id="IPR039121">
    <property type="entry name" value="NUDT19"/>
</dbReference>
<dbReference type="PROSITE" id="PS51462">
    <property type="entry name" value="NUDIX"/>
    <property type="match status" value="1"/>
</dbReference>
<evidence type="ECO:0000256" key="2">
    <source>
        <dbReference type="ARBA" id="ARBA00001946"/>
    </source>
</evidence>
<evidence type="ECO:0000313" key="9">
    <source>
        <dbReference type="EMBL" id="CAK1602385.1"/>
    </source>
</evidence>
<comment type="cofactor">
    <cofactor evidence="2">
        <name>Mg(2+)</name>
        <dbReference type="ChEBI" id="CHEBI:18420"/>
    </cofactor>
</comment>
<dbReference type="Proteomes" id="UP001314205">
    <property type="component" value="Unassembled WGS sequence"/>
</dbReference>
<proteinExistence type="inferred from homology"/>
<dbReference type="AlphaFoldDB" id="A0AAV1M5C7"/>
<dbReference type="Gene3D" id="3.90.79.10">
    <property type="entry name" value="Nucleoside Triphosphate Pyrophosphohydrolase"/>
    <property type="match status" value="1"/>
</dbReference>
<evidence type="ECO:0000313" key="10">
    <source>
        <dbReference type="Proteomes" id="UP001314205"/>
    </source>
</evidence>
<dbReference type="PANTHER" id="PTHR12318">
    <property type="entry name" value="TESTOSTERONE-REGULATED PROTEIN RP2"/>
    <property type="match status" value="1"/>
</dbReference>
<keyword evidence="6" id="KW-0460">Magnesium</keyword>
<evidence type="ECO:0000256" key="4">
    <source>
        <dbReference type="ARBA" id="ARBA00022723"/>
    </source>
</evidence>
<gene>
    <name evidence="9" type="ORF">PARMNEM_LOCUS20895</name>
</gene>
<dbReference type="InterPro" id="IPR000086">
    <property type="entry name" value="NUDIX_hydrolase_dom"/>
</dbReference>
<comment type="caution">
    <text evidence="9">The sequence shown here is derived from an EMBL/GenBank/DDBJ whole genome shotgun (WGS) entry which is preliminary data.</text>
</comment>
<feature type="domain" description="Nudix hydrolase" evidence="8">
    <location>
        <begin position="8"/>
        <end position="243"/>
    </location>
</feature>
<protein>
    <recommendedName>
        <fullName evidence="8">Nudix hydrolase domain-containing protein</fullName>
    </recommendedName>
</protein>
<reference evidence="9 10" key="1">
    <citation type="submission" date="2023-11" db="EMBL/GenBank/DDBJ databases">
        <authorList>
            <person name="Hedman E."/>
            <person name="Englund M."/>
            <person name="Stromberg M."/>
            <person name="Nyberg Akerstrom W."/>
            <person name="Nylinder S."/>
            <person name="Jareborg N."/>
            <person name="Kallberg Y."/>
            <person name="Kronander E."/>
        </authorList>
    </citation>
    <scope>NUCLEOTIDE SEQUENCE [LARGE SCALE GENOMIC DNA]</scope>
</reference>
<keyword evidence="10" id="KW-1185">Reference proteome</keyword>
<keyword evidence="5" id="KW-0378">Hydrolase</keyword>
<evidence type="ECO:0000256" key="7">
    <source>
        <dbReference type="ARBA" id="ARBA00023211"/>
    </source>
</evidence>
<evidence type="ECO:0000256" key="1">
    <source>
        <dbReference type="ARBA" id="ARBA00001936"/>
    </source>
</evidence>
<evidence type="ECO:0000259" key="8">
    <source>
        <dbReference type="PROSITE" id="PS51462"/>
    </source>
</evidence>
<accession>A0AAV1M5C7</accession>
<keyword evidence="4" id="KW-0479">Metal-binding</keyword>
<dbReference type="CDD" id="cd18870">
    <property type="entry name" value="NUDIX_AcylCoAdiphos_Nudt19"/>
    <property type="match status" value="1"/>
</dbReference>
<evidence type="ECO:0000256" key="6">
    <source>
        <dbReference type="ARBA" id="ARBA00022842"/>
    </source>
</evidence>
<sequence>MKRVIEKCWRDSATLILATKGNQNITPFNTDTDNCNYDILLQTRPHNASFPNSVVFPGGVCEAADEDERWLKLLSIFGFTQSDFESLHHTGSPLTPLFQNNPIQRHVALRIAAIRETFEELGLLICSSEHKDKRSNVWASLISDPDLKYWQERVANNPADLFVLCKEYNCYPDIWSLHYWSNWLTPTKQPKRFDTAFFLAGLESKPLHVKSNVEVVNVKWLNPLQILEKSNKADVLLYPPQAYELKRLSYLPDINELLTFAKKRSCQGNELLYPVFIQAKDGMLQLLPGDYLYPSSVDLNIKTIPQIDKTILETREYKQPLHRIEVTQSRRELIIQNYKPKNHINMNNIVMSFPNK</sequence>
<dbReference type="GO" id="GO:0005739">
    <property type="term" value="C:mitochondrion"/>
    <property type="evidence" value="ECO:0007669"/>
    <property type="project" value="TreeGrafter"/>
</dbReference>
<evidence type="ECO:0000256" key="3">
    <source>
        <dbReference type="ARBA" id="ARBA00005582"/>
    </source>
</evidence>